<dbReference type="GO" id="GO:0005615">
    <property type="term" value="C:extracellular space"/>
    <property type="evidence" value="ECO:0007669"/>
    <property type="project" value="InterPro"/>
</dbReference>
<feature type="transmembrane region" description="Helical" evidence="1">
    <location>
        <begin position="16"/>
        <end position="35"/>
    </location>
</feature>
<dbReference type="Ensembl" id="ENSMUST00000232739.2">
    <property type="protein sequence ID" value="ENSMUSP00000156700.2"/>
    <property type="gene ID" value="ENSMUSG00000090897.4"/>
</dbReference>
<keyword evidence="1" id="KW-0472">Membrane</keyword>
<reference evidence="2 3" key="2">
    <citation type="journal article" date="2011" name="PLoS Biol.">
        <title>Modernizing reference genome assemblies.</title>
        <authorList>
            <person name="Church D.M."/>
            <person name="Schneider V.A."/>
            <person name="Graves T."/>
            <person name="Auger K."/>
            <person name="Cunningham F."/>
            <person name="Bouk N."/>
            <person name="Chen H.C."/>
            <person name="Agarwala R."/>
            <person name="McLaren W.M."/>
            <person name="Ritchie G.R."/>
            <person name="Albracht D."/>
            <person name="Kremitzki M."/>
            <person name="Rock S."/>
            <person name="Kotkiewicz H."/>
            <person name="Kremitzki C."/>
            <person name="Wollam A."/>
            <person name="Trani L."/>
            <person name="Fulton L."/>
            <person name="Fulton R."/>
            <person name="Matthews L."/>
            <person name="Whitehead S."/>
            <person name="Chow W."/>
            <person name="Torrance J."/>
            <person name="Dunn M."/>
            <person name="Harden G."/>
            <person name="Threadgold G."/>
            <person name="Wood J."/>
            <person name="Collins J."/>
            <person name="Heath P."/>
            <person name="Griffiths G."/>
            <person name="Pelan S."/>
            <person name="Grafham D."/>
            <person name="Eichler E.E."/>
            <person name="Weinstock G."/>
            <person name="Mardis E.R."/>
            <person name="Wilson R.K."/>
            <person name="Howe K."/>
            <person name="Flicek P."/>
            <person name="Hubbard T."/>
        </authorList>
    </citation>
    <scope>NUCLEOTIDE SEQUENCE [LARGE SCALE GENOMIC DNA]</scope>
    <source>
        <strain evidence="2 3">C57BL/6J</strain>
    </source>
</reference>
<organism evidence="2 3">
    <name type="scientific">Mus musculus</name>
    <name type="common">Mouse</name>
    <dbReference type="NCBI Taxonomy" id="10090"/>
    <lineage>
        <taxon>Eukaryota</taxon>
        <taxon>Metazoa</taxon>
        <taxon>Chordata</taxon>
        <taxon>Craniata</taxon>
        <taxon>Vertebrata</taxon>
        <taxon>Euteleostomi</taxon>
        <taxon>Mammalia</taxon>
        <taxon>Eutheria</taxon>
        <taxon>Euarchontoglires</taxon>
        <taxon>Glires</taxon>
        <taxon>Rodentia</taxon>
        <taxon>Myomorpha</taxon>
        <taxon>Muroidea</taxon>
        <taxon>Muridae</taxon>
        <taxon>Murinae</taxon>
        <taxon>Mus</taxon>
        <taxon>Mus</taxon>
    </lineage>
</organism>
<dbReference type="Proteomes" id="UP000000589">
    <property type="component" value="Chromosome 17"/>
</dbReference>
<gene>
    <name evidence="2" type="primary">Gm44501</name>
</gene>
<dbReference type="Bgee" id="ENSMUSG00000090897">
    <property type="expression patterns" value="Expressed in epiblast cell in embryo and 2 other cell types or tissues"/>
</dbReference>
<dbReference type="Pfam" id="PF16590">
    <property type="entry name" value="ESP"/>
    <property type="match status" value="1"/>
</dbReference>
<dbReference type="OrthoDB" id="9619688at2759"/>
<accession>A0A3B2WCV0</accession>
<dbReference type="InterPro" id="IPR032253">
    <property type="entry name" value="Esp1/Esp22"/>
</dbReference>
<name>A0A3B2WCV0_MOUSE</name>
<reference evidence="2" key="3">
    <citation type="submission" date="2025-08" db="UniProtKB">
        <authorList>
            <consortium name="Ensembl"/>
        </authorList>
    </citation>
    <scope>IDENTIFICATION</scope>
    <source>
        <strain evidence="2">C57BL/6J</strain>
    </source>
</reference>
<dbReference type="VEuPathDB" id="HostDB:ENSMUSG00000090897"/>
<dbReference type="GO" id="GO:0005186">
    <property type="term" value="F:pheromone activity"/>
    <property type="evidence" value="ECO:0007669"/>
    <property type="project" value="InterPro"/>
</dbReference>
<evidence type="ECO:0000313" key="3">
    <source>
        <dbReference type="Proteomes" id="UP000000589"/>
    </source>
</evidence>
<dbReference type="ExpressionAtlas" id="A0A3B2WCV0">
    <property type="expression patterns" value="baseline"/>
</dbReference>
<proteinExistence type="predicted"/>
<dbReference type="MGI" id="MGI:5529083">
    <property type="gene designation" value="Gm44501"/>
</dbReference>
<keyword evidence="1" id="KW-1133">Transmembrane helix</keyword>
<evidence type="ECO:0000313" key="2">
    <source>
        <dbReference type="Ensembl" id="ENSMUSP00000156700.2"/>
    </source>
</evidence>
<dbReference type="AlphaFoldDB" id="A0A3B2WCV0"/>
<keyword evidence="3" id="KW-1185">Reference proteome</keyword>
<sequence>MEEAIPAKTKDYESNFHVSVMTSLPMMIFLVILLLPSMPTEGRAQELFPSTRTFSLISLSHGIFL</sequence>
<protein>
    <submittedName>
        <fullName evidence="2">Predicted readthrough transcript, 44501</fullName>
    </submittedName>
</protein>
<evidence type="ECO:0000256" key="1">
    <source>
        <dbReference type="SAM" id="Phobius"/>
    </source>
</evidence>
<reference evidence="2" key="4">
    <citation type="submission" date="2025-09" db="UniProtKB">
        <authorList>
            <consortium name="Ensembl"/>
        </authorList>
    </citation>
    <scope>IDENTIFICATION</scope>
    <source>
        <strain evidence="2">C57BL/6J</strain>
    </source>
</reference>
<keyword evidence="1" id="KW-0812">Transmembrane</keyword>
<reference evidence="2 3" key="1">
    <citation type="journal article" date="2009" name="PLoS Biol.">
        <title>Lineage-specific biology revealed by a finished genome assembly of the mouse.</title>
        <authorList>
            <consortium name="Mouse Genome Sequencing Consortium"/>
            <person name="Church D.M."/>
            <person name="Goodstadt L."/>
            <person name="Hillier L.W."/>
            <person name="Zody M.C."/>
            <person name="Goldstein S."/>
            <person name="She X."/>
            <person name="Bult C.J."/>
            <person name="Agarwala R."/>
            <person name="Cherry J.L."/>
            <person name="DiCuccio M."/>
            <person name="Hlavina W."/>
            <person name="Kapustin Y."/>
            <person name="Meric P."/>
            <person name="Maglott D."/>
            <person name="Birtle Z."/>
            <person name="Marques A.C."/>
            <person name="Graves T."/>
            <person name="Zhou S."/>
            <person name="Teague B."/>
            <person name="Potamousis K."/>
            <person name="Churas C."/>
            <person name="Place M."/>
            <person name="Herschleb J."/>
            <person name="Runnheim R."/>
            <person name="Forrest D."/>
            <person name="Amos-Landgraf J."/>
            <person name="Schwartz D.C."/>
            <person name="Cheng Z."/>
            <person name="Lindblad-Toh K."/>
            <person name="Eichler E.E."/>
            <person name="Ponting C.P."/>
        </authorList>
    </citation>
    <scope>NUCLEOTIDE SEQUENCE [LARGE SCALE GENOMIC DNA]</scope>
    <source>
        <strain evidence="2 3">C57BL/6J</strain>
    </source>
</reference>